<organism evidence="1 2">
    <name type="scientific">Cryomorpha ignava</name>
    <dbReference type="NCBI Taxonomy" id="101383"/>
    <lineage>
        <taxon>Bacteria</taxon>
        <taxon>Pseudomonadati</taxon>
        <taxon>Bacteroidota</taxon>
        <taxon>Flavobacteriia</taxon>
        <taxon>Flavobacteriales</taxon>
        <taxon>Cryomorphaceae</taxon>
        <taxon>Cryomorpha</taxon>
    </lineage>
</organism>
<gene>
    <name evidence="1" type="ORF">G3O08_14835</name>
</gene>
<comment type="caution">
    <text evidence="1">The sequence shown here is derived from an EMBL/GenBank/DDBJ whole genome shotgun (WGS) entry which is preliminary data.</text>
</comment>
<sequence>MIKDIPNLRVSDIALAAIPTPNAETNEDEWYIYLINKKNVPLENVLVSSKGYGILNKDKVETSELRHYVEVIPAMGFAKIETIMPELFAISNQYWVSFYIGKEIFDKKYVFVAESIQTSNLTDVPIIGKKGVLLS</sequence>
<dbReference type="RefSeq" id="WP_163286174.1">
    <property type="nucleotide sequence ID" value="NZ_JAAGVY010000033.1"/>
</dbReference>
<proteinExistence type="predicted"/>
<name>A0A7K3WSW2_9FLAO</name>
<evidence type="ECO:0000313" key="1">
    <source>
        <dbReference type="EMBL" id="NEN24779.1"/>
    </source>
</evidence>
<keyword evidence="2" id="KW-1185">Reference proteome</keyword>
<evidence type="ECO:0000313" key="2">
    <source>
        <dbReference type="Proteomes" id="UP000486602"/>
    </source>
</evidence>
<protein>
    <submittedName>
        <fullName evidence="1">Uncharacterized protein</fullName>
    </submittedName>
</protein>
<dbReference type="AlphaFoldDB" id="A0A7K3WSW2"/>
<reference evidence="1 2" key="1">
    <citation type="submission" date="2020-02" db="EMBL/GenBank/DDBJ databases">
        <title>Out from the shadows clarifying the taxonomy of the family Cryomorphaceae and related taxa by utilizing the GTDB taxonomic framework.</title>
        <authorList>
            <person name="Bowman J.P."/>
        </authorList>
    </citation>
    <scope>NUCLEOTIDE SEQUENCE [LARGE SCALE GENOMIC DNA]</scope>
    <source>
        <strain evidence="1 2">QSSC 1-22</strain>
    </source>
</reference>
<accession>A0A7K3WSW2</accession>
<dbReference type="EMBL" id="JAAGVY010000033">
    <property type="protein sequence ID" value="NEN24779.1"/>
    <property type="molecule type" value="Genomic_DNA"/>
</dbReference>
<dbReference type="Proteomes" id="UP000486602">
    <property type="component" value="Unassembled WGS sequence"/>
</dbReference>